<dbReference type="AlphaFoldDB" id="H5T919"/>
<keyword evidence="3" id="KW-1185">Reference proteome</keyword>
<evidence type="ECO:0000313" key="3">
    <source>
        <dbReference type="Proteomes" id="UP000053586"/>
    </source>
</evidence>
<keyword evidence="1" id="KW-0472">Membrane</keyword>
<feature type="transmembrane region" description="Helical" evidence="1">
    <location>
        <begin position="7"/>
        <end position="30"/>
    </location>
</feature>
<dbReference type="RefSeq" id="WP_006003309.1">
    <property type="nucleotide sequence ID" value="NZ_BAET01000007.1"/>
</dbReference>
<evidence type="ECO:0000256" key="1">
    <source>
        <dbReference type="SAM" id="Phobius"/>
    </source>
</evidence>
<gene>
    <name evidence="2" type="ORF">GPUN_0656</name>
</gene>
<keyword evidence="1" id="KW-0812">Transmembrane</keyword>
<reference evidence="2 3" key="2">
    <citation type="journal article" date="2017" name="Antonie Van Leeuwenhoek">
        <title>Rhizobium rhizosphaerae sp. nov., a novel species isolated from rice rhizosphere.</title>
        <authorList>
            <person name="Zhao J.J."/>
            <person name="Zhang J."/>
            <person name="Zhang R.J."/>
            <person name="Zhang C.W."/>
            <person name="Yin H.Q."/>
            <person name="Zhang X.X."/>
        </authorList>
    </citation>
    <scope>NUCLEOTIDE SEQUENCE [LARGE SCALE GENOMIC DNA]</scope>
    <source>
        <strain evidence="2 3">ACAM 611</strain>
    </source>
</reference>
<evidence type="ECO:0000313" key="2">
    <source>
        <dbReference type="EMBL" id="GAB54796.1"/>
    </source>
</evidence>
<dbReference type="Proteomes" id="UP000053586">
    <property type="component" value="Unassembled WGS sequence"/>
</dbReference>
<sequence length="73" mass="7761">MLSKIVVNLYTLLLEIGLWLLLIAGFVGGWQSGGVIGAIVGLVASAIFGAVFFGAFLVLNDIRARVKAIEEKQ</sequence>
<reference evidence="2 3" key="1">
    <citation type="journal article" date="2012" name="J. Bacteriol.">
        <title>Genome sequence of proteorhodopsin-containing sea ice bacterium Glaciecola punicea ACAM 611T.</title>
        <authorList>
            <person name="Qin Q.-L."/>
            <person name="Xie B.-B."/>
            <person name="Shu Y.-L."/>
            <person name="Rong J.-C."/>
            <person name="Zhao D.-L."/>
            <person name="Zhang X.-Y."/>
            <person name="Chen X.-L."/>
            <person name="Zhou B.-C."/>
            <person name="Zhanga Y.-Z."/>
        </authorList>
    </citation>
    <scope>NUCLEOTIDE SEQUENCE [LARGE SCALE GENOMIC DNA]</scope>
    <source>
        <strain evidence="2 3">ACAM 611</strain>
    </source>
</reference>
<organism evidence="2 3">
    <name type="scientific">Glaciecola punicea ACAM 611</name>
    <dbReference type="NCBI Taxonomy" id="1121923"/>
    <lineage>
        <taxon>Bacteria</taxon>
        <taxon>Pseudomonadati</taxon>
        <taxon>Pseudomonadota</taxon>
        <taxon>Gammaproteobacteria</taxon>
        <taxon>Alteromonadales</taxon>
        <taxon>Alteromonadaceae</taxon>
        <taxon>Glaciecola</taxon>
    </lineage>
</organism>
<feature type="transmembrane region" description="Helical" evidence="1">
    <location>
        <begin position="36"/>
        <end position="59"/>
    </location>
</feature>
<proteinExistence type="predicted"/>
<accession>H5T919</accession>
<keyword evidence="1" id="KW-1133">Transmembrane helix</keyword>
<name>H5T919_9ALTE</name>
<protein>
    <submittedName>
        <fullName evidence="2">Uncharacterized protein</fullName>
    </submittedName>
</protein>
<comment type="caution">
    <text evidence="2">The sequence shown here is derived from an EMBL/GenBank/DDBJ whole genome shotgun (WGS) entry which is preliminary data.</text>
</comment>
<dbReference type="EMBL" id="BAET01000007">
    <property type="protein sequence ID" value="GAB54796.1"/>
    <property type="molecule type" value="Genomic_DNA"/>
</dbReference>